<keyword evidence="2" id="KW-0443">Lipid metabolism</keyword>
<protein>
    <recommendedName>
        <fullName evidence="4">PNPLA domain-containing protein</fullName>
    </recommendedName>
</protein>
<dbReference type="OrthoDB" id="1658288at2759"/>
<dbReference type="GO" id="GO:0047372">
    <property type="term" value="F:monoacylglycerol lipase activity"/>
    <property type="evidence" value="ECO:0007669"/>
    <property type="project" value="TreeGrafter"/>
</dbReference>
<dbReference type="AlphaFoldDB" id="A0A015JZ24"/>
<dbReference type="PROSITE" id="PS51635">
    <property type="entry name" value="PNPLA"/>
    <property type="match status" value="1"/>
</dbReference>
<accession>A0A015JZ24</accession>
<dbReference type="InterPro" id="IPR016035">
    <property type="entry name" value="Acyl_Trfase/lysoPLipase"/>
</dbReference>
<dbReference type="GO" id="GO:0004620">
    <property type="term" value="F:phospholipase activity"/>
    <property type="evidence" value="ECO:0007669"/>
    <property type="project" value="TreeGrafter"/>
</dbReference>
<dbReference type="Pfam" id="PF01734">
    <property type="entry name" value="Patatin"/>
    <property type="match status" value="1"/>
</dbReference>
<comment type="caution">
    <text evidence="3">Lacks conserved residue(s) required for the propagation of feature annotation.</text>
</comment>
<proteinExistence type="inferred from homology"/>
<feature type="short sequence motif" description="GXSXG" evidence="3">
    <location>
        <begin position="68"/>
        <end position="72"/>
    </location>
</feature>
<dbReference type="STRING" id="1432141.A0A015JZ24"/>
<dbReference type="GO" id="GO:0046486">
    <property type="term" value="P:glycerolipid metabolic process"/>
    <property type="evidence" value="ECO:0007669"/>
    <property type="project" value="UniProtKB-ARBA"/>
</dbReference>
<dbReference type="EMBL" id="JEMT01025953">
    <property type="protein sequence ID" value="EXX60334.1"/>
    <property type="molecule type" value="Genomic_DNA"/>
</dbReference>
<organism evidence="5 6">
    <name type="scientific">Rhizophagus irregularis (strain DAOM 197198w)</name>
    <name type="common">Glomus intraradices</name>
    <dbReference type="NCBI Taxonomy" id="1432141"/>
    <lineage>
        <taxon>Eukaryota</taxon>
        <taxon>Fungi</taxon>
        <taxon>Fungi incertae sedis</taxon>
        <taxon>Mucoromycota</taxon>
        <taxon>Glomeromycotina</taxon>
        <taxon>Glomeromycetes</taxon>
        <taxon>Glomerales</taxon>
        <taxon>Glomeraceae</taxon>
        <taxon>Rhizophagus</taxon>
    </lineage>
</organism>
<comment type="caution">
    <text evidence="5">The sequence shown here is derived from an EMBL/GenBank/DDBJ whole genome shotgun (WGS) entry which is preliminary data.</text>
</comment>
<feature type="domain" description="PNPLA" evidence="4">
    <location>
        <begin position="32"/>
        <end position="180"/>
    </location>
</feature>
<keyword evidence="6" id="KW-1185">Reference proteome</keyword>
<evidence type="ECO:0000313" key="5">
    <source>
        <dbReference type="EMBL" id="EXX60334.1"/>
    </source>
</evidence>
<evidence type="ECO:0000256" key="2">
    <source>
        <dbReference type="ARBA" id="ARBA00023098"/>
    </source>
</evidence>
<dbReference type="PANTHER" id="PTHR32176:SF92">
    <property type="entry name" value="XYLOSE ISOMERASE"/>
    <property type="match status" value="1"/>
</dbReference>
<dbReference type="Gene3D" id="3.40.1090.10">
    <property type="entry name" value="Cytosolic phospholipase A2 catalytic domain"/>
    <property type="match status" value="1"/>
</dbReference>
<dbReference type="PANTHER" id="PTHR32176">
    <property type="entry name" value="XYLOSE ISOMERASE"/>
    <property type="match status" value="1"/>
</dbReference>
<evidence type="ECO:0000313" key="6">
    <source>
        <dbReference type="Proteomes" id="UP000022910"/>
    </source>
</evidence>
<gene>
    <name evidence="5" type="ORF">RirG_180770</name>
</gene>
<reference evidence="5 6" key="1">
    <citation type="submission" date="2014-02" db="EMBL/GenBank/DDBJ databases">
        <title>Single nucleus genome sequencing reveals high similarity among nuclei of an endomycorrhizal fungus.</title>
        <authorList>
            <person name="Lin K."/>
            <person name="Geurts R."/>
            <person name="Zhang Z."/>
            <person name="Limpens E."/>
            <person name="Saunders D.G."/>
            <person name="Mu D."/>
            <person name="Pang E."/>
            <person name="Cao H."/>
            <person name="Cha H."/>
            <person name="Lin T."/>
            <person name="Zhou Q."/>
            <person name="Shang Y."/>
            <person name="Li Y."/>
            <person name="Ivanov S."/>
            <person name="Sharma T."/>
            <person name="Velzen R.V."/>
            <person name="Ruijter N.D."/>
            <person name="Aanen D.K."/>
            <person name="Win J."/>
            <person name="Kamoun S."/>
            <person name="Bisseling T."/>
            <person name="Huang S."/>
        </authorList>
    </citation>
    <scope>NUCLEOTIDE SEQUENCE [LARGE SCALE GENOMIC DNA]</scope>
    <source>
        <strain evidence="6">DAOM197198w</strain>
    </source>
</reference>
<feature type="short sequence motif" description="GXGXXG" evidence="3">
    <location>
        <begin position="36"/>
        <end position="41"/>
    </location>
</feature>
<sequence length="180" mass="20624">MDCYEKGKKTIKYEMDYLKSSYGKESPTYNILSIDGGGVCGILPALWLSEIEYRTHRPISCLFNMIAGTSTGGIIAAGLSVPSWEIMYDENNVPYYKCSNSRPKFSASDILNLYQNQVKDLFTKNDSWKLFKPRYTDKDRNSLFFNHFGNVRLNKALTELVIPAVDENNLTRTHLFTRYG</sequence>
<dbReference type="SMR" id="A0A015JZ24"/>
<evidence type="ECO:0000256" key="3">
    <source>
        <dbReference type="PROSITE-ProRule" id="PRU01161"/>
    </source>
</evidence>
<comment type="similarity">
    <text evidence="1">Belongs to the patatin family.</text>
</comment>
<dbReference type="InterPro" id="IPR002641">
    <property type="entry name" value="PNPLA_dom"/>
</dbReference>
<dbReference type="HOGENOM" id="CLU_1497013_0_0_1"/>
<dbReference type="SUPFAM" id="SSF52151">
    <property type="entry name" value="FabD/lysophospholipase-like"/>
    <property type="match status" value="1"/>
</dbReference>
<name>A0A015JZ24_RHIIW</name>
<evidence type="ECO:0000256" key="1">
    <source>
        <dbReference type="ARBA" id="ARBA00010240"/>
    </source>
</evidence>
<dbReference type="Proteomes" id="UP000022910">
    <property type="component" value="Unassembled WGS sequence"/>
</dbReference>
<evidence type="ECO:0000259" key="4">
    <source>
        <dbReference type="PROSITE" id="PS51635"/>
    </source>
</evidence>